<evidence type="ECO:0000313" key="2">
    <source>
        <dbReference type="EMBL" id="SFV29469.1"/>
    </source>
</evidence>
<dbReference type="PROSITE" id="PS50801">
    <property type="entry name" value="STAS"/>
    <property type="match status" value="1"/>
</dbReference>
<sequence>MRLDQVGLPGGILKVKLSGPLDIAGAGQVDAPFSAISSNNDKVIIDFKDVTFLASIGIRLLVKAARNIAKRNGRLVVFSPTDDARKVLRSTGIDSIVLVVADEAAAIATCG</sequence>
<reference evidence="3" key="1">
    <citation type="submission" date="2016-10" db="EMBL/GenBank/DDBJ databases">
        <authorList>
            <person name="Varghese N."/>
            <person name="Submissions S."/>
        </authorList>
    </citation>
    <scope>NUCLEOTIDE SEQUENCE [LARGE SCALE GENOMIC DNA]</scope>
    <source>
        <strain evidence="3">DSM 1565</strain>
    </source>
</reference>
<dbReference type="PANTHER" id="PTHR33495">
    <property type="entry name" value="ANTI-SIGMA FACTOR ANTAGONIST TM_1081-RELATED-RELATED"/>
    <property type="match status" value="1"/>
</dbReference>
<keyword evidence="3" id="KW-1185">Reference proteome</keyword>
<protein>
    <submittedName>
        <fullName evidence="2">Anti-anti-sigma factor</fullName>
    </submittedName>
</protein>
<gene>
    <name evidence="2" type="ORF">SAMN04488557_1259</name>
</gene>
<dbReference type="AlphaFoldDB" id="A0A1I7N475"/>
<dbReference type="InterPro" id="IPR002645">
    <property type="entry name" value="STAS_dom"/>
</dbReference>
<evidence type="ECO:0000259" key="1">
    <source>
        <dbReference type="PROSITE" id="PS50801"/>
    </source>
</evidence>
<dbReference type="OrthoDB" id="8446738at2"/>
<accession>A0A1I7N475</accession>
<dbReference type="PANTHER" id="PTHR33495:SF2">
    <property type="entry name" value="ANTI-SIGMA FACTOR ANTAGONIST TM_1081-RELATED"/>
    <property type="match status" value="1"/>
</dbReference>
<dbReference type="Gene3D" id="3.30.750.24">
    <property type="entry name" value="STAS domain"/>
    <property type="match status" value="1"/>
</dbReference>
<dbReference type="EMBL" id="FPCH01000001">
    <property type="protein sequence ID" value="SFV29469.1"/>
    <property type="molecule type" value="Genomic_DNA"/>
</dbReference>
<proteinExistence type="predicted"/>
<organism evidence="2 3">
    <name type="scientific">Hyphomicrobium facile</name>
    <dbReference type="NCBI Taxonomy" id="51670"/>
    <lineage>
        <taxon>Bacteria</taxon>
        <taxon>Pseudomonadati</taxon>
        <taxon>Pseudomonadota</taxon>
        <taxon>Alphaproteobacteria</taxon>
        <taxon>Hyphomicrobiales</taxon>
        <taxon>Hyphomicrobiaceae</taxon>
        <taxon>Hyphomicrobium</taxon>
    </lineage>
</organism>
<feature type="domain" description="STAS" evidence="1">
    <location>
        <begin position="11"/>
        <end position="97"/>
    </location>
</feature>
<evidence type="ECO:0000313" key="3">
    <source>
        <dbReference type="Proteomes" id="UP000199423"/>
    </source>
</evidence>
<dbReference type="RefSeq" id="WP_143111342.1">
    <property type="nucleotide sequence ID" value="NZ_FPCH01000001.1"/>
</dbReference>
<dbReference type="SUPFAM" id="SSF52091">
    <property type="entry name" value="SpoIIaa-like"/>
    <property type="match status" value="1"/>
</dbReference>
<dbReference type="Pfam" id="PF01740">
    <property type="entry name" value="STAS"/>
    <property type="match status" value="1"/>
</dbReference>
<dbReference type="CDD" id="cd07043">
    <property type="entry name" value="STAS_anti-anti-sigma_factors"/>
    <property type="match status" value="1"/>
</dbReference>
<dbReference type="GO" id="GO:0043856">
    <property type="term" value="F:anti-sigma factor antagonist activity"/>
    <property type="evidence" value="ECO:0007669"/>
    <property type="project" value="TreeGrafter"/>
</dbReference>
<name>A0A1I7N475_9HYPH</name>
<dbReference type="InterPro" id="IPR036513">
    <property type="entry name" value="STAS_dom_sf"/>
</dbReference>
<dbReference type="STRING" id="51670.SAMN04488557_1259"/>
<dbReference type="Proteomes" id="UP000199423">
    <property type="component" value="Unassembled WGS sequence"/>
</dbReference>